<name>A0A847VDA0_9BACT</name>
<keyword evidence="1" id="KW-0472">Membrane</keyword>
<dbReference type="SUPFAM" id="SSF53448">
    <property type="entry name" value="Nucleotide-diphospho-sugar transferases"/>
    <property type="match status" value="1"/>
</dbReference>
<organism evidence="3 4">
    <name type="scientific">Candidatus Dojkabacteria bacterium</name>
    <dbReference type="NCBI Taxonomy" id="2099670"/>
    <lineage>
        <taxon>Bacteria</taxon>
        <taxon>Candidatus Dojkabacteria</taxon>
    </lineage>
</organism>
<evidence type="ECO:0000313" key="3">
    <source>
        <dbReference type="EMBL" id="NLZ24450.1"/>
    </source>
</evidence>
<protein>
    <recommendedName>
        <fullName evidence="2">Glycosyltransferase 2-like domain-containing protein</fullName>
    </recommendedName>
</protein>
<reference evidence="3 4" key="1">
    <citation type="journal article" date="2020" name="Biotechnol. Biofuels">
        <title>New insights from the biogas microbiome by comprehensive genome-resolved metagenomics of nearly 1600 species originating from multiple anaerobic digesters.</title>
        <authorList>
            <person name="Campanaro S."/>
            <person name="Treu L."/>
            <person name="Rodriguez-R L.M."/>
            <person name="Kovalovszki A."/>
            <person name="Ziels R.M."/>
            <person name="Maus I."/>
            <person name="Zhu X."/>
            <person name="Kougias P.G."/>
            <person name="Basile A."/>
            <person name="Luo G."/>
            <person name="Schluter A."/>
            <person name="Konstantinidis K.T."/>
            <person name="Angelidaki I."/>
        </authorList>
    </citation>
    <scope>NUCLEOTIDE SEQUENCE [LARGE SCALE GENOMIC DNA]</scope>
    <source>
        <strain evidence="3">AS19jrsBPTG_9</strain>
    </source>
</reference>
<dbReference type="Proteomes" id="UP000564033">
    <property type="component" value="Unassembled WGS sequence"/>
</dbReference>
<dbReference type="InterPro" id="IPR029044">
    <property type="entry name" value="Nucleotide-diphossugar_trans"/>
</dbReference>
<keyword evidence="1" id="KW-1133">Transmembrane helix</keyword>
<accession>A0A847VDA0</accession>
<feature type="transmembrane region" description="Helical" evidence="1">
    <location>
        <begin position="414"/>
        <end position="435"/>
    </location>
</feature>
<gene>
    <name evidence="3" type="ORF">GX888_01725</name>
</gene>
<feature type="transmembrane region" description="Helical" evidence="1">
    <location>
        <begin position="447"/>
        <end position="468"/>
    </location>
</feature>
<dbReference type="Pfam" id="PF13632">
    <property type="entry name" value="Glyco_trans_2_3"/>
    <property type="match status" value="1"/>
</dbReference>
<feature type="transmembrane region" description="Helical" evidence="1">
    <location>
        <begin position="30"/>
        <end position="52"/>
    </location>
</feature>
<dbReference type="AlphaFoldDB" id="A0A847VDA0"/>
<feature type="transmembrane region" description="Helical" evidence="1">
    <location>
        <begin position="378"/>
        <end position="394"/>
    </location>
</feature>
<evidence type="ECO:0000313" key="4">
    <source>
        <dbReference type="Proteomes" id="UP000564033"/>
    </source>
</evidence>
<sequence length="537" mass="63112">MTDNITVEQLKPPDREDGYHHKAPRWLRRVLEMIPGSIIWFFVLSPLIFALLGWEQVFVFYISYLIIYWVYRGIKFVVGVALGVKRMDRDLQTDFVKKIKEVNRERFEQLQYIYLCPVYKEGIEVLEPSFEAWSKSDVGSEKIHVIVAMEERTAEDIQIPNFEKLKKKYKHMFASMQYYVHPAGIEGEVAGVKGANINWAMRKFVKKLEDEGENIHNYMLITCDCDLRPHPKYLSAVTYKYLTVDDPDHKYYTSAIYTLNNNIWRVPVLIRVQSTMLTLVSIHNWTTEKYEVSPFSNHIFSSKATFSSYVVNLKTLEEVYYWDPQLGIDDTTFFWNAIVRYKGNFRGEEVYLPSSSDAVENETVIKSYKSFYKQQHRWGWGIIIFPVTFAALIYEKDIPLNWKINMILAIVKNHILFFTVVYLMTIGLDLLGLFSKHYTYTSAAYNLPTAMSFLLSLLVICNAFLIYYRRKIIPIPKDWPLWRNILDFGEVALIAVQMLTFGFIPYLQAHTEMMFGKGFKKNFYATEKVTIEKKKKK</sequence>
<feature type="transmembrane region" description="Helical" evidence="1">
    <location>
        <begin position="58"/>
        <end position="82"/>
    </location>
</feature>
<keyword evidence="1" id="KW-0812">Transmembrane</keyword>
<dbReference type="EMBL" id="JAAZIL010000046">
    <property type="protein sequence ID" value="NLZ24450.1"/>
    <property type="molecule type" value="Genomic_DNA"/>
</dbReference>
<feature type="transmembrane region" description="Helical" evidence="1">
    <location>
        <begin position="488"/>
        <end position="507"/>
    </location>
</feature>
<dbReference type="InterPro" id="IPR001173">
    <property type="entry name" value="Glyco_trans_2-like"/>
</dbReference>
<dbReference type="PANTHER" id="PTHR36851:SF1">
    <property type="entry name" value="GLYCO_TRANS_2-LIKE DOMAIN-CONTAINING PROTEIN"/>
    <property type="match status" value="1"/>
</dbReference>
<comment type="caution">
    <text evidence="3">The sequence shown here is derived from an EMBL/GenBank/DDBJ whole genome shotgun (WGS) entry which is preliminary data.</text>
</comment>
<feature type="domain" description="Glycosyltransferase 2-like" evidence="2">
    <location>
        <begin position="221"/>
        <end position="453"/>
    </location>
</feature>
<evidence type="ECO:0000256" key="1">
    <source>
        <dbReference type="SAM" id="Phobius"/>
    </source>
</evidence>
<proteinExistence type="predicted"/>
<evidence type="ECO:0000259" key="2">
    <source>
        <dbReference type="Pfam" id="PF13632"/>
    </source>
</evidence>
<dbReference type="Gene3D" id="3.90.550.10">
    <property type="entry name" value="Spore Coat Polysaccharide Biosynthesis Protein SpsA, Chain A"/>
    <property type="match status" value="1"/>
</dbReference>
<dbReference type="PANTHER" id="PTHR36851">
    <property type="entry name" value="UNNAMED PRODUCT"/>
    <property type="match status" value="1"/>
</dbReference>